<evidence type="ECO:0000313" key="2">
    <source>
        <dbReference type="EMBL" id="KAJ7712431.1"/>
    </source>
</evidence>
<name>A0AAD7H4W1_9AGAR</name>
<keyword evidence="3" id="KW-1185">Reference proteome</keyword>
<dbReference type="CDD" id="cd10439">
    <property type="entry name" value="GIY-YIG_COG3410"/>
    <property type="match status" value="1"/>
</dbReference>
<dbReference type="InterPro" id="IPR018647">
    <property type="entry name" value="SLFN_3-like_DNA/RNA_helicase"/>
</dbReference>
<evidence type="ECO:0000313" key="3">
    <source>
        <dbReference type="Proteomes" id="UP001215598"/>
    </source>
</evidence>
<dbReference type="Gene3D" id="3.40.50.300">
    <property type="entry name" value="P-loop containing nucleotide triphosphate hydrolases"/>
    <property type="match status" value="1"/>
</dbReference>
<reference evidence="2" key="1">
    <citation type="submission" date="2023-03" db="EMBL/GenBank/DDBJ databases">
        <title>Massive genome expansion in bonnet fungi (Mycena s.s.) driven by repeated elements and novel gene families across ecological guilds.</title>
        <authorList>
            <consortium name="Lawrence Berkeley National Laboratory"/>
            <person name="Harder C.B."/>
            <person name="Miyauchi S."/>
            <person name="Viragh M."/>
            <person name="Kuo A."/>
            <person name="Thoen E."/>
            <person name="Andreopoulos B."/>
            <person name="Lu D."/>
            <person name="Skrede I."/>
            <person name="Drula E."/>
            <person name="Henrissat B."/>
            <person name="Morin E."/>
            <person name="Kohler A."/>
            <person name="Barry K."/>
            <person name="LaButti K."/>
            <person name="Morin E."/>
            <person name="Salamov A."/>
            <person name="Lipzen A."/>
            <person name="Mereny Z."/>
            <person name="Hegedus B."/>
            <person name="Baldrian P."/>
            <person name="Stursova M."/>
            <person name="Weitz H."/>
            <person name="Taylor A."/>
            <person name="Grigoriev I.V."/>
            <person name="Nagy L.G."/>
            <person name="Martin F."/>
            <person name="Kauserud H."/>
        </authorList>
    </citation>
    <scope>NUCLEOTIDE SEQUENCE</scope>
    <source>
        <strain evidence="2">CBHHK182m</strain>
    </source>
</reference>
<dbReference type="InterPro" id="IPR027417">
    <property type="entry name" value="P-loop_NTPase"/>
</dbReference>
<comment type="caution">
    <text evidence="2">The sequence shown here is derived from an EMBL/GenBank/DDBJ whole genome shotgun (WGS) entry which is preliminary data.</text>
</comment>
<dbReference type="AlphaFoldDB" id="A0AAD7H4W1"/>
<gene>
    <name evidence="2" type="ORF">B0H16DRAFT_1479424</name>
</gene>
<organism evidence="2 3">
    <name type="scientific">Mycena metata</name>
    <dbReference type="NCBI Taxonomy" id="1033252"/>
    <lineage>
        <taxon>Eukaryota</taxon>
        <taxon>Fungi</taxon>
        <taxon>Dikarya</taxon>
        <taxon>Basidiomycota</taxon>
        <taxon>Agaricomycotina</taxon>
        <taxon>Agaricomycetes</taxon>
        <taxon>Agaricomycetidae</taxon>
        <taxon>Agaricales</taxon>
        <taxon>Marasmiineae</taxon>
        <taxon>Mycenaceae</taxon>
        <taxon>Mycena</taxon>
    </lineage>
</organism>
<dbReference type="Pfam" id="PF09848">
    <property type="entry name" value="SLFN-g3_helicase"/>
    <property type="match status" value="1"/>
</dbReference>
<sequence>MANSHYFLGKLVEAVIVSQAKPRLPHQPRVPHSSCCLRTTCFAQQFYLAESSCQIPMYRLGGEFQASESTVPDHAVQCRTAARCTMSQWSFNKENMSMSLSKYAQLINLRCYVANPLADAAELRVCIARLEHGCGQGSLESEASTETSFQCTKLVMVAREEHGNSNTTHASIRLEDVAPSTMESEIMRLDFSRAAVAVWAFDNPRHSSWPVVYLLDNRGDPARKPNELIDIYVGESLNAVGRMRQHLDTPAKQHLKSIRVILDGTFNKSVCLDLESYLIRMLAGDGAYRVLNLNDGIIESNYYQRDIYRERFRDIWDQLARDGVFTRSIPEIENSDLFKLSPFKALTKDQANSVEEIFKALMANIARGVGSTTVIQGDPGTGKTVVAIYMMKLLIDIKTSTSLEDLNRDSPFAEFFTKDSRTLLQGLRIGLVVPQQSLRDSIKKVFRKTPGLHPSMVMTPFEAGEANGQFDLLVVDETHRLNQRANQPSGVLNAKFTAITRALFGADDTSKTQLDWIRAKSRHQILLLDAAQSVRPADLPPELLATLVAESYAAGRYFQLQTQMRIQAGSNFVSYIRGILDPHPGAGAPARPDFGAYDFRAFDNVAAMRAAIFRRNAEAGLARMVAGYAWPWNSKRNATAFDIEIEATRLRWNSTATDWIASANSLEEVGSIHTVQGYDLNYVGVIIGPDLRYNREQQRLWVSRSSYFDKKGKENNPVLGRKYDDADLLRFVTQIYAVLMTRGIRGTYVYACDPGLREYLRDFIPRSS</sequence>
<feature type="domain" description="Schlafen group 3-like DNA/RNA helicase" evidence="1">
    <location>
        <begin position="372"/>
        <end position="753"/>
    </location>
</feature>
<dbReference type="SUPFAM" id="SSF52540">
    <property type="entry name" value="P-loop containing nucleoside triphosphate hydrolases"/>
    <property type="match status" value="1"/>
</dbReference>
<dbReference type="Proteomes" id="UP001215598">
    <property type="component" value="Unassembled WGS sequence"/>
</dbReference>
<proteinExistence type="predicted"/>
<protein>
    <recommendedName>
        <fullName evidence="1">Schlafen group 3-like DNA/RNA helicase domain-containing protein</fullName>
    </recommendedName>
</protein>
<dbReference type="EMBL" id="JARKIB010000366">
    <property type="protein sequence ID" value="KAJ7712431.1"/>
    <property type="molecule type" value="Genomic_DNA"/>
</dbReference>
<accession>A0AAD7H4W1</accession>
<evidence type="ECO:0000259" key="1">
    <source>
        <dbReference type="Pfam" id="PF09848"/>
    </source>
</evidence>